<sequence>MPVTLPLFSFCSAQRRLFLPPLAFLSYEASMRCLCRRGLPRNIPWRLTLFLVICDAVSDQRVLFALVEI</sequence>
<reference evidence="1" key="1">
    <citation type="submission" date="2014-09" db="EMBL/GenBank/DDBJ databases">
        <authorList>
            <person name="Magalhaes I.L.F."/>
            <person name="Oliveira U."/>
            <person name="Santos F.R."/>
            <person name="Vidigal T.H.D.A."/>
            <person name="Brescovit A.D."/>
            <person name="Santos A.J."/>
        </authorList>
    </citation>
    <scope>NUCLEOTIDE SEQUENCE</scope>
    <source>
        <tissue evidence="1">Shoot tissue taken approximately 20 cm above the soil surface</tissue>
    </source>
</reference>
<protein>
    <submittedName>
        <fullName evidence="1">Uncharacterized protein</fullName>
    </submittedName>
</protein>
<dbReference type="AlphaFoldDB" id="A0A0A9CGS8"/>
<dbReference type="EMBL" id="GBRH01227188">
    <property type="protein sequence ID" value="JAD70707.1"/>
    <property type="molecule type" value="Transcribed_RNA"/>
</dbReference>
<reference evidence="1" key="2">
    <citation type="journal article" date="2015" name="Data Brief">
        <title>Shoot transcriptome of the giant reed, Arundo donax.</title>
        <authorList>
            <person name="Barrero R.A."/>
            <person name="Guerrero F.D."/>
            <person name="Moolhuijzen P."/>
            <person name="Goolsby J.A."/>
            <person name="Tidwell J."/>
            <person name="Bellgard S.E."/>
            <person name="Bellgard M.I."/>
        </authorList>
    </citation>
    <scope>NUCLEOTIDE SEQUENCE</scope>
    <source>
        <tissue evidence="1">Shoot tissue taken approximately 20 cm above the soil surface</tissue>
    </source>
</reference>
<proteinExistence type="predicted"/>
<evidence type="ECO:0000313" key="1">
    <source>
        <dbReference type="EMBL" id="JAD70707.1"/>
    </source>
</evidence>
<accession>A0A0A9CGS8</accession>
<organism evidence="1">
    <name type="scientific">Arundo donax</name>
    <name type="common">Giant reed</name>
    <name type="synonym">Donax arundinaceus</name>
    <dbReference type="NCBI Taxonomy" id="35708"/>
    <lineage>
        <taxon>Eukaryota</taxon>
        <taxon>Viridiplantae</taxon>
        <taxon>Streptophyta</taxon>
        <taxon>Embryophyta</taxon>
        <taxon>Tracheophyta</taxon>
        <taxon>Spermatophyta</taxon>
        <taxon>Magnoliopsida</taxon>
        <taxon>Liliopsida</taxon>
        <taxon>Poales</taxon>
        <taxon>Poaceae</taxon>
        <taxon>PACMAD clade</taxon>
        <taxon>Arundinoideae</taxon>
        <taxon>Arundineae</taxon>
        <taxon>Arundo</taxon>
    </lineage>
</organism>
<name>A0A0A9CGS8_ARUDO</name>